<feature type="region of interest" description="Disordered" evidence="1">
    <location>
        <begin position="1"/>
        <end position="39"/>
    </location>
</feature>
<protein>
    <submittedName>
        <fullName evidence="2">Uncharacterized protein</fullName>
    </submittedName>
</protein>
<comment type="caution">
    <text evidence="2">The sequence shown here is derived from an EMBL/GenBank/DDBJ whole genome shotgun (WGS) entry which is preliminary data.</text>
</comment>
<name>A0ABD3QL33_9STRA</name>
<dbReference type="AlphaFoldDB" id="A0ABD3QL33"/>
<evidence type="ECO:0000313" key="3">
    <source>
        <dbReference type="Proteomes" id="UP001516023"/>
    </source>
</evidence>
<sequence length="103" mass="11698">MSLRNQTRTQAPGPIIGSFSYTTGPDEATRKDANTDTSRRRKMELRLTESNNCSPLQKKSRTSVVKNDFEILESPCFPRINIVMGGRQHEPKHCDVPTFDVIF</sequence>
<dbReference type="Proteomes" id="UP001516023">
    <property type="component" value="Unassembled WGS sequence"/>
</dbReference>
<proteinExistence type="predicted"/>
<evidence type="ECO:0000313" key="2">
    <source>
        <dbReference type="EMBL" id="KAL3801100.1"/>
    </source>
</evidence>
<gene>
    <name evidence="2" type="ORF">HJC23_002393</name>
</gene>
<reference evidence="2 3" key="1">
    <citation type="journal article" date="2020" name="G3 (Bethesda)">
        <title>Improved Reference Genome for Cyclotella cryptica CCMP332, a Model for Cell Wall Morphogenesis, Salinity Adaptation, and Lipid Production in Diatoms (Bacillariophyta).</title>
        <authorList>
            <person name="Roberts W.R."/>
            <person name="Downey K.M."/>
            <person name="Ruck E.C."/>
            <person name="Traller J.C."/>
            <person name="Alverson A.J."/>
        </authorList>
    </citation>
    <scope>NUCLEOTIDE SEQUENCE [LARGE SCALE GENOMIC DNA]</scope>
    <source>
        <strain evidence="2 3">CCMP332</strain>
    </source>
</reference>
<dbReference type="EMBL" id="JABMIG020000029">
    <property type="protein sequence ID" value="KAL3801100.1"/>
    <property type="molecule type" value="Genomic_DNA"/>
</dbReference>
<feature type="compositionally biased region" description="Basic and acidic residues" evidence="1">
    <location>
        <begin position="27"/>
        <end position="38"/>
    </location>
</feature>
<feature type="compositionally biased region" description="Polar residues" evidence="1">
    <location>
        <begin position="1"/>
        <end position="10"/>
    </location>
</feature>
<organism evidence="2 3">
    <name type="scientific">Cyclotella cryptica</name>
    <dbReference type="NCBI Taxonomy" id="29204"/>
    <lineage>
        <taxon>Eukaryota</taxon>
        <taxon>Sar</taxon>
        <taxon>Stramenopiles</taxon>
        <taxon>Ochrophyta</taxon>
        <taxon>Bacillariophyta</taxon>
        <taxon>Coscinodiscophyceae</taxon>
        <taxon>Thalassiosirophycidae</taxon>
        <taxon>Stephanodiscales</taxon>
        <taxon>Stephanodiscaceae</taxon>
        <taxon>Cyclotella</taxon>
    </lineage>
</organism>
<accession>A0ABD3QL33</accession>
<keyword evidence="3" id="KW-1185">Reference proteome</keyword>
<evidence type="ECO:0000256" key="1">
    <source>
        <dbReference type="SAM" id="MobiDB-lite"/>
    </source>
</evidence>